<dbReference type="RefSeq" id="WP_098188250.1">
    <property type="nucleotide sequence ID" value="NZ_JARMBS010000044.1"/>
</dbReference>
<feature type="region of interest" description="Disordered" evidence="1">
    <location>
        <begin position="21"/>
        <end position="44"/>
    </location>
</feature>
<sequence>MKAKKLVSLVVPFLLLIGCGTDKTDAKPKEKVESKAETKEKLSKDKYPERITSISSEFLQKVADISETAKDRTRPDKEVATTLLTQVNDVQKIIKKFDTIEPPVEFQDAHKDLLKAVDCYSEAYAIQAQLLTADKRVDKSKAEKAKDLMKKGSELWATGFQPIQDVVVGKVNEIEGKTASKTDSSSTSDTSTLSNETVQISRDGKELFGEWGSYKGSDFHKGIEFREDGSFTAYDDTGKTSYEDNHMEGSWYYSEETNLVTLMLKEFVKDGKKIDRNQLEVAIDYKIESFKEGSFKMVDEKGNRLEGERRK</sequence>
<feature type="region of interest" description="Disordered" evidence="1">
    <location>
        <begin position="177"/>
        <end position="197"/>
    </location>
</feature>
<dbReference type="PROSITE" id="PS51257">
    <property type="entry name" value="PROKAR_LIPOPROTEIN"/>
    <property type="match status" value="1"/>
</dbReference>
<feature type="compositionally biased region" description="Basic and acidic residues" evidence="1">
    <location>
        <begin position="22"/>
        <end position="44"/>
    </location>
</feature>
<evidence type="ECO:0000256" key="1">
    <source>
        <dbReference type="SAM" id="MobiDB-lite"/>
    </source>
</evidence>
<protein>
    <submittedName>
        <fullName evidence="4">DUF3994 domain-containing protein</fullName>
    </submittedName>
</protein>
<comment type="caution">
    <text evidence="4">The sequence shown here is derived from an EMBL/GenBank/DDBJ whole genome shotgun (WGS) entry which is preliminary data.</text>
</comment>
<proteinExistence type="predicted"/>
<feature type="compositionally biased region" description="Low complexity" evidence="1">
    <location>
        <begin position="181"/>
        <end position="194"/>
    </location>
</feature>
<dbReference type="AlphaFoldDB" id="A0AAJ1Z6Q9"/>
<gene>
    <name evidence="4" type="ORF">FOS08_29405</name>
</gene>
<evidence type="ECO:0000259" key="3">
    <source>
        <dbReference type="Pfam" id="PF22872"/>
    </source>
</evidence>
<evidence type="ECO:0000313" key="5">
    <source>
        <dbReference type="Proteomes" id="UP001248134"/>
    </source>
</evidence>
<feature type="domain" description="DUF7018" evidence="3">
    <location>
        <begin position="41"/>
        <end position="159"/>
    </location>
</feature>
<name>A0AAJ1Z6Q9_9BACI</name>
<feature type="domain" description="DUF3994" evidence="2">
    <location>
        <begin position="180"/>
        <end position="296"/>
    </location>
</feature>
<evidence type="ECO:0000259" key="2">
    <source>
        <dbReference type="Pfam" id="PF13159"/>
    </source>
</evidence>
<evidence type="ECO:0000313" key="4">
    <source>
        <dbReference type="EMBL" id="MDR4329761.1"/>
    </source>
</evidence>
<dbReference type="InterPro" id="IPR025057">
    <property type="entry name" value="DUF3994"/>
</dbReference>
<dbReference type="Pfam" id="PF22872">
    <property type="entry name" value="DUF7018"/>
    <property type="match status" value="1"/>
</dbReference>
<dbReference type="Pfam" id="PF13159">
    <property type="entry name" value="DUF3994"/>
    <property type="match status" value="1"/>
</dbReference>
<dbReference type="Proteomes" id="UP001248134">
    <property type="component" value="Unassembled WGS sequence"/>
</dbReference>
<dbReference type="InterPro" id="IPR053854">
    <property type="entry name" value="DUF7018"/>
</dbReference>
<reference evidence="4" key="1">
    <citation type="submission" date="2019-07" db="EMBL/GenBank/DDBJ databases">
        <title>Phylogenomic Reclassification of ATCC Bacillus Strains and Various Taxa within the Genus Bacillus.</title>
        <authorList>
            <person name="Riojas M.A."/>
            <person name="Frank A.M."/>
            <person name="Fenn S.L."/>
            <person name="King S.P."/>
            <person name="Brower S.M."/>
            <person name="Hazbon M.H."/>
        </authorList>
    </citation>
    <scope>NUCLEOTIDE SEQUENCE</scope>
    <source>
        <strain evidence="4">NR-12239</strain>
    </source>
</reference>
<organism evidence="4 5">
    <name type="scientific">Bacillus pseudomycoides</name>
    <dbReference type="NCBI Taxonomy" id="64104"/>
    <lineage>
        <taxon>Bacteria</taxon>
        <taxon>Bacillati</taxon>
        <taxon>Bacillota</taxon>
        <taxon>Bacilli</taxon>
        <taxon>Bacillales</taxon>
        <taxon>Bacillaceae</taxon>
        <taxon>Bacillus</taxon>
        <taxon>Bacillus cereus group</taxon>
    </lineage>
</organism>
<dbReference type="EMBL" id="VLYX01000105">
    <property type="protein sequence ID" value="MDR4329761.1"/>
    <property type="molecule type" value="Genomic_DNA"/>
</dbReference>
<accession>A0AAJ1Z6Q9</accession>